<proteinExistence type="predicted"/>
<keyword evidence="7 10" id="KW-0472">Membrane</keyword>
<reference evidence="11 12" key="1">
    <citation type="submission" date="2024-05" db="EMBL/GenBank/DDBJ databases">
        <title>Genetic variation in Jamaican populations of the coffee berry borer (Hypothenemus hampei).</title>
        <authorList>
            <person name="Errbii M."/>
            <person name="Myrie A."/>
        </authorList>
    </citation>
    <scope>NUCLEOTIDE SEQUENCE [LARGE SCALE GENOMIC DNA]</scope>
    <source>
        <strain evidence="11">JA-Hopewell-2020-01-JO</strain>
        <tissue evidence="11">Whole body</tissue>
    </source>
</reference>
<gene>
    <name evidence="11" type="ORF">ABEB36_005665</name>
</gene>
<dbReference type="Proteomes" id="UP001566132">
    <property type="component" value="Unassembled WGS sequence"/>
</dbReference>
<evidence type="ECO:0000256" key="6">
    <source>
        <dbReference type="ARBA" id="ARBA00022989"/>
    </source>
</evidence>
<keyword evidence="8" id="KW-0675">Receptor</keyword>
<evidence type="ECO:0000256" key="9">
    <source>
        <dbReference type="ARBA" id="ARBA00023224"/>
    </source>
</evidence>
<feature type="transmembrane region" description="Helical" evidence="10">
    <location>
        <begin position="175"/>
        <end position="195"/>
    </location>
</feature>
<dbReference type="EMBL" id="JBDJPC010000004">
    <property type="protein sequence ID" value="KAL1506273.1"/>
    <property type="molecule type" value="Genomic_DNA"/>
</dbReference>
<evidence type="ECO:0000256" key="3">
    <source>
        <dbReference type="ARBA" id="ARBA00022606"/>
    </source>
</evidence>
<keyword evidence="6 10" id="KW-1133">Transmembrane helix</keyword>
<protein>
    <submittedName>
        <fullName evidence="11">Uncharacterized protein</fullName>
    </submittedName>
</protein>
<evidence type="ECO:0000256" key="7">
    <source>
        <dbReference type="ARBA" id="ARBA00023136"/>
    </source>
</evidence>
<dbReference type="Pfam" id="PF02949">
    <property type="entry name" value="7tm_6"/>
    <property type="match status" value="1"/>
</dbReference>
<dbReference type="InterPro" id="IPR004117">
    <property type="entry name" value="7tm6_olfct_rcpt"/>
</dbReference>
<sequence length="207" mass="24200">MPLYLQFYSYGFLPQCFIQTLLGYIVAQYEILKYLFKNFSDACNYSLNVKGVEMNEKNQIMFLKKLIRHHQFILSLMADINKCLQTAIFIDFSVSSFQLAMIAYQLMIVQGLDRAIVSIYFFATNVQIFLLYWKGNEILYQSQQVAVSIAQSEWNTYSTKISKMMQFVMLRSQKPVYLSIGSFAAVNFGMLLQIYKTIYSFFCLLIK</sequence>
<evidence type="ECO:0000256" key="10">
    <source>
        <dbReference type="SAM" id="Phobius"/>
    </source>
</evidence>
<evidence type="ECO:0000256" key="2">
    <source>
        <dbReference type="ARBA" id="ARBA00022475"/>
    </source>
</evidence>
<dbReference type="GO" id="GO:0005886">
    <property type="term" value="C:plasma membrane"/>
    <property type="evidence" value="ECO:0007669"/>
    <property type="project" value="UniProtKB-SubCell"/>
</dbReference>
<dbReference type="AlphaFoldDB" id="A0ABD1EZ12"/>
<evidence type="ECO:0000313" key="11">
    <source>
        <dbReference type="EMBL" id="KAL1506273.1"/>
    </source>
</evidence>
<dbReference type="GO" id="GO:0007608">
    <property type="term" value="P:sensory perception of smell"/>
    <property type="evidence" value="ECO:0007669"/>
    <property type="project" value="UniProtKB-KW"/>
</dbReference>
<dbReference type="GO" id="GO:0007165">
    <property type="term" value="P:signal transduction"/>
    <property type="evidence" value="ECO:0007669"/>
    <property type="project" value="UniProtKB-KW"/>
</dbReference>
<evidence type="ECO:0000313" key="12">
    <source>
        <dbReference type="Proteomes" id="UP001566132"/>
    </source>
</evidence>
<evidence type="ECO:0000256" key="5">
    <source>
        <dbReference type="ARBA" id="ARBA00022725"/>
    </source>
</evidence>
<dbReference type="PANTHER" id="PTHR21137:SF35">
    <property type="entry name" value="ODORANT RECEPTOR 19A-RELATED"/>
    <property type="match status" value="1"/>
</dbReference>
<evidence type="ECO:0000256" key="1">
    <source>
        <dbReference type="ARBA" id="ARBA00004651"/>
    </source>
</evidence>
<evidence type="ECO:0000256" key="4">
    <source>
        <dbReference type="ARBA" id="ARBA00022692"/>
    </source>
</evidence>
<organism evidence="11 12">
    <name type="scientific">Hypothenemus hampei</name>
    <name type="common">Coffee berry borer</name>
    <dbReference type="NCBI Taxonomy" id="57062"/>
    <lineage>
        <taxon>Eukaryota</taxon>
        <taxon>Metazoa</taxon>
        <taxon>Ecdysozoa</taxon>
        <taxon>Arthropoda</taxon>
        <taxon>Hexapoda</taxon>
        <taxon>Insecta</taxon>
        <taxon>Pterygota</taxon>
        <taxon>Neoptera</taxon>
        <taxon>Endopterygota</taxon>
        <taxon>Coleoptera</taxon>
        <taxon>Polyphaga</taxon>
        <taxon>Cucujiformia</taxon>
        <taxon>Curculionidae</taxon>
        <taxon>Scolytinae</taxon>
        <taxon>Hypothenemus</taxon>
    </lineage>
</organism>
<keyword evidence="12" id="KW-1185">Reference proteome</keyword>
<accession>A0ABD1EZ12</accession>
<comment type="caution">
    <text evidence="11">The sequence shown here is derived from an EMBL/GenBank/DDBJ whole genome shotgun (WGS) entry which is preliminary data.</text>
</comment>
<comment type="subcellular location">
    <subcellularLocation>
        <location evidence="1">Cell membrane</location>
        <topology evidence="1">Multi-pass membrane protein</topology>
    </subcellularLocation>
</comment>
<keyword evidence="4 10" id="KW-0812">Transmembrane</keyword>
<keyword evidence="9" id="KW-0807">Transducer</keyword>
<keyword evidence="5" id="KW-0552">Olfaction</keyword>
<dbReference type="PANTHER" id="PTHR21137">
    <property type="entry name" value="ODORANT RECEPTOR"/>
    <property type="match status" value="1"/>
</dbReference>
<feature type="transmembrane region" description="Helical" evidence="10">
    <location>
        <begin position="87"/>
        <end position="109"/>
    </location>
</feature>
<name>A0ABD1EZ12_HYPHA</name>
<feature type="transmembrane region" description="Helical" evidence="10">
    <location>
        <begin position="6"/>
        <end position="27"/>
    </location>
</feature>
<keyword evidence="2" id="KW-1003">Cell membrane</keyword>
<feature type="transmembrane region" description="Helical" evidence="10">
    <location>
        <begin position="115"/>
        <end position="133"/>
    </location>
</feature>
<keyword evidence="3" id="KW-0716">Sensory transduction</keyword>
<evidence type="ECO:0000256" key="8">
    <source>
        <dbReference type="ARBA" id="ARBA00023170"/>
    </source>
</evidence>